<feature type="region of interest" description="Disordered" evidence="1">
    <location>
        <begin position="143"/>
        <end position="203"/>
    </location>
</feature>
<dbReference type="AlphaFoldDB" id="A0A074WMH0"/>
<dbReference type="GeneID" id="25413934"/>
<name>A0A074WMH0_9PEZI</name>
<reference evidence="2 3" key="1">
    <citation type="journal article" date="2014" name="BMC Genomics">
        <title>Genome sequencing of four Aureobasidium pullulans varieties: biotechnological potential, stress tolerance, and description of new species.</title>
        <authorList>
            <person name="Gostin Ar C."/>
            <person name="Ohm R.A."/>
            <person name="Kogej T."/>
            <person name="Sonjak S."/>
            <person name="Turk M."/>
            <person name="Zajc J."/>
            <person name="Zalar P."/>
            <person name="Grube M."/>
            <person name="Sun H."/>
            <person name="Han J."/>
            <person name="Sharma A."/>
            <person name="Chiniquy J."/>
            <person name="Ngan C.Y."/>
            <person name="Lipzen A."/>
            <person name="Barry K."/>
            <person name="Grigoriev I.V."/>
            <person name="Gunde-Cimerman N."/>
        </authorList>
    </citation>
    <scope>NUCLEOTIDE SEQUENCE [LARGE SCALE GENOMIC DNA]</scope>
    <source>
        <strain evidence="2 3">CBS 147.97</strain>
    </source>
</reference>
<dbReference type="Proteomes" id="UP000027730">
    <property type="component" value="Unassembled WGS sequence"/>
</dbReference>
<sequence>MYILHRVSRTTWQTPTQCGLTTQRDFYTSSLSLTATQVDAATQRCYKICSPLITTHPLPPPSLPPSKLTSHKTNITNMPKTDQTSKHKWRREKFWAFVLLGLNRMFNHDPLPPWGFEFLLWVNGQAWWHYAHHEFDTRYEPHEWNTPGDGASLGDEASVGERPDRHDAEEEQQESKHPDSAPDRREESVYGDDIPQSSSVSAK</sequence>
<proteinExistence type="predicted"/>
<feature type="compositionally biased region" description="Basic and acidic residues" evidence="1">
    <location>
        <begin position="159"/>
        <end position="188"/>
    </location>
</feature>
<organism evidence="2 3">
    <name type="scientific">Aureobasidium namibiae CBS 147.97</name>
    <dbReference type="NCBI Taxonomy" id="1043004"/>
    <lineage>
        <taxon>Eukaryota</taxon>
        <taxon>Fungi</taxon>
        <taxon>Dikarya</taxon>
        <taxon>Ascomycota</taxon>
        <taxon>Pezizomycotina</taxon>
        <taxon>Dothideomycetes</taxon>
        <taxon>Dothideomycetidae</taxon>
        <taxon>Dothideales</taxon>
        <taxon>Saccotheciaceae</taxon>
        <taxon>Aureobasidium</taxon>
    </lineage>
</organism>
<evidence type="ECO:0000313" key="2">
    <source>
        <dbReference type="EMBL" id="KEQ70967.1"/>
    </source>
</evidence>
<keyword evidence="3" id="KW-1185">Reference proteome</keyword>
<evidence type="ECO:0000256" key="1">
    <source>
        <dbReference type="SAM" id="MobiDB-lite"/>
    </source>
</evidence>
<feature type="region of interest" description="Disordered" evidence="1">
    <location>
        <begin position="60"/>
        <end position="83"/>
    </location>
</feature>
<evidence type="ECO:0000313" key="3">
    <source>
        <dbReference type="Proteomes" id="UP000027730"/>
    </source>
</evidence>
<gene>
    <name evidence="2" type="ORF">M436DRAFT_65781</name>
</gene>
<dbReference type="OrthoDB" id="10616024at2759"/>
<dbReference type="EMBL" id="KL584715">
    <property type="protein sequence ID" value="KEQ70967.1"/>
    <property type="molecule type" value="Genomic_DNA"/>
</dbReference>
<dbReference type="HOGENOM" id="CLU_1348679_0_0_1"/>
<feature type="compositionally biased region" description="Polar residues" evidence="1">
    <location>
        <begin position="73"/>
        <end position="82"/>
    </location>
</feature>
<accession>A0A074WMH0</accession>
<dbReference type="RefSeq" id="XP_013425229.1">
    <property type="nucleotide sequence ID" value="XM_013569775.1"/>
</dbReference>
<protein>
    <submittedName>
        <fullName evidence="2">Uncharacterized protein</fullName>
    </submittedName>
</protein>